<feature type="domain" description="DUF7908" evidence="2">
    <location>
        <begin position="72"/>
        <end position="210"/>
    </location>
</feature>
<dbReference type="InterPro" id="IPR057230">
    <property type="entry name" value="DUF7908"/>
</dbReference>
<sequence length="250" mass="27067">MFSIKVLCICFCLLRHFSFTSASIITVSVPRYRCPAGSSSNSSLSLAPKTTTIVSTAVVSPTPDADYALNNGENFVIGVVPKVSSSSWKRQQFSQSWIMENGNTTMDPSLAAQFQILGGKLYGANGTLSTDNGVRTMPFVIQSKPSAINMTFAVQNGELTWTNPDFTENIAQFYKTPVGLLKNALILIKFIGPMAPQRGWSPISLVAQPLSDLNLSLGFSSSTPDAVTTSAHCSISQRARQIHRIRPRAL</sequence>
<dbReference type="OrthoDB" id="5985073at2759"/>
<gene>
    <name evidence="3" type="ORF">EV356DRAFT_99056</name>
</gene>
<evidence type="ECO:0000313" key="4">
    <source>
        <dbReference type="Proteomes" id="UP000800092"/>
    </source>
</evidence>
<keyword evidence="1" id="KW-0732">Signal</keyword>
<dbReference type="Pfam" id="PF25485">
    <property type="entry name" value="DUF7908"/>
    <property type="match status" value="1"/>
</dbReference>
<accession>A0A6A6HNM3</accession>
<feature type="signal peptide" evidence="1">
    <location>
        <begin position="1"/>
        <end position="22"/>
    </location>
</feature>
<dbReference type="EMBL" id="ML991772">
    <property type="protein sequence ID" value="KAF2239418.1"/>
    <property type="molecule type" value="Genomic_DNA"/>
</dbReference>
<proteinExistence type="predicted"/>
<dbReference type="AlphaFoldDB" id="A0A6A6HNM3"/>
<keyword evidence="4" id="KW-1185">Reference proteome</keyword>
<organism evidence="3 4">
    <name type="scientific">Viridothelium virens</name>
    <name type="common">Speckled blister lichen</name>
    <name type="synonym">Trypethelium virens</name>
    <dbReference type="NCBI Taxonomy" id="1048519"/>
    <lineage>
        <taxon>Eukaryota</taxon>
        <taxon>Fungi</taxon>
        <taxon>Dikarya</taxon>
        <taxon>Ascomycota</taxon>
        <taxon>Pezizomycotina</taxon>
        <taxon>Dothideomycetes</taxon>
        <taxon>Dothideomycetes incertae sedis</taxon>
        <taxon>Trypetheliales</taxon>
        <taxon>Trypetheliaceae</taxon>
        <taxon>Viridothelium</taxon>
    </lineage>
</organism>
<protein>
    <recommendedName>
        <fullName evidence="2">DUF7908 domain-containing protein</fullName>
    </recommendedName>
</protein>
<reference evidence="3" key="1">
    <citation type="journal article" date="2020" name="Stud. Mycol.">
        <title>101 Dothideomycetes genomes: a test case for predicting lifestyles and emergence of pathogens.</title>
        <authorList>
            <person name="Haridas S."/>
            <person name="Albert R."/>
            <person name="Binder M."/>
            <person name="Bloem J."/>
            <person name="Labutti K."/>
            <person name="Salamov A."/>
            <person name="Andreopoulos B."/>
            <person name="Baker S."/>
            <person name="Barry K."/>
            <person name="Bills G."/>
            <person name="Bluhm B."/>
            <person name="Cannon C."/>
            <person name="Castanera R."/>
            <person name="Culley D."/>
            <person name="Daum C."/>
            <person name="Ezra D."/>
            <person name="Gonzalez J."/>
            <person name="Henrissat B."/>
            <person name="Kuo A."/>
            <person name="Liang C."/>
            <person name="Lipzen A."/>
            <person name="Lutzoni F."/>
            <person name="Magnuson J."/>
            <person name="Mondo S."/>
            <person name="Nolan M."/>
            <person name="Ohm R."/>
            <person name="Pangilinan J."/>
            <person name="Park H.-J."/>
            <person name="Ramirez L."/>
            <person name="Alfaro M."/>
            <person name="Sun H."/>
            <person name="Tritt A."/>
            <person name="Yoshinaga Y."/>
            <person name="Zwiers L.-H."/>
            <person name="Turgeon B."/>
            <person name="Goodwin S."/>
            <person name="Spatafora J."/>
            <person name="Crous P."/>
            <person name="Grigoriev I."/>
        </authorList>
    </citation>
    <scope>NUCLEOTIDE SEQUENCE</scope>
    <source>
        <strain evidence="3">Tuck. ex Michener</strain>
    </source>
</reference>
<evidence type="ECO:0000256" key="1">
    <source>
        <dbReference type="SAM" id="SignalP"/>
    </source>
</evidence>
<evidence type="ECO:0000259" key="2">
    <source>
        <dbReference type="Pfam" id="PF25485"/>
    </source>
</evidence>
<feature type="chain" id="PRO_5025518774" description="DUF7908 domain-containing protein" evidence="1">
    <location>
        <begin position="23"/>
        <end position="250"/>
    </location>
</feature>
<dbReference type="Proteomes" id="UP000800092">
    <property type="component" value="Unassembled WGS sequence"/>
</dbReference>
<evidence type="ECO:0000313" key="3">
    <source>
        <dbReference type="EMBL" id="KAF2239418.1"/>
    </source>
</evidence>
<name>A0A6A6HNM3_VIRVR</name>